<sequence>MRGGDVCSRPPLCIGSKPAVCPQTPCGSLHLWSLARQSFSYQLQSFFSALCCHCHSFHVASRLSIHFLIS</sequence>
<accession>A0A7U2F4G8</accession>
<protein>
    <submittedName>
        <fullName evidence="1">Uncharacterized protein</fullName>
    </submittedName>
</protein>
<dbReference type="VEuPathDB" id="FungiDB:JI435_410650"/>
<organism evidence="1 2">
    <name type="scientific">Phaeosphaeria nodorum (strain SN15 / ATCC MYA-4574 / FGSC 10173)</name>
    <name type="common">Glume blotch fungus</name>
    <name type="synonym">Parastagonospora nodorum</name>
    <dbReference type="NCBI Taxonomy" id="321614"/>
    <lineage>
        <taxon>Eukaryota</taxon>
        <taxon>Fungi</taxon>
        <taxon>Dikarya</taxon>
        <taxon>Ascomycota</taxon>
        <taxon>Pezizomycotina</taxon>
        <taxon>Dothideomycetes</taxon>
        <taxon>Pleosporomycetidae</taxon>
        <taxon>Pleosporales</taxon>
        <taxon>Pleosporineae</taxon>
        <taxon>Phaeosphaeriaceae</taxon>
        <taxon>Parastagonospora</taxon>
    </lineage>
</organism>
<dbReference type="AlphaFoldDB" id="A0A7U2F4G8"/>
<proteinExistence type="predicted"/>
<dbReference type="EMBL" id="CP069029">
    <property type="protein sequence ID" value="QRC97488.1"/>
    <property type="molecule type" value="Genomic_DNA"/>
</dbReference>
<keyword evidence="2" id="KW-1185">Reference proteome</keyword>
<reference evidence="2" key="1">
    <citation type="journal article" date="2021" name="BMC Genomics">
        <title>Chromosome-level genome assembly and manually-curated proteome of model necrotroph Parastagonospora nodorum Sn15 reveals a genome-wide trove of candidate effector homologs, and redundancy of virulence-related functions within an accessory chromosome.</title>
        <authorList>
            <person name="Bertazzoni S."/>
            <person name="Jones D.A.B."/>
            <person name="Phan H.T."/>
            <person name="Tan K.-C."/>
            <person name="Hane J.K."/>
        </authorList>
    </citation>
    <scope>NUCLEOTIDE SEQUENCE [LARGE SCALE GENOMIC DNA]</scope>
    <source>
        <strain evidence="2">SN15 / ATCC MYA-4574 / FGSC 10173)</strain>
    </source>
</reference>
<evidence type="ECO:0000313" key="1">
    <source>
        <dbReference type="EMBL" id="QRC97488.1"/>
    </source>
</evidence>
<evidence type="ECO:0000313" key="2">
    <source>
        <dbReference type="Proteomes" id="UP000663193"/>
    </source>
</evidence>
<gene>
    <name evidence="1" type="ORF">JI435_410650</name>
</gene>
<dbReference type="Proteomes" id="UP000663193">
    <property type="component" value="Chromosome 7"/>
</dbReference>
<name>A0A7U2F4G8_PHANO</name>